<accession>A0A5B7YFT5</accession>
<gene>
    <name evidence="2" type="ORF">FBQ74_13645</name>
</gene>
<keyword evidence="3" id="KW-1185">Reference proteome</keyword>
<keyword evidence="2" id="KW-0808">Transferase</keyword>
<dbReference type="KEGG" id="salk:FBQ74_13645"/>
<dbReference type="Proteomes" id="UP000304912">
    <property type="component" value="Chromosome"/>
</dbReference>
<dbReference type="GO" id="GO:0016740">
    <property type="term" value="F:transferase activity"/>
    <property type="evidence" value="ECO:0007669"/>
    <property type="project" value="UniProtKB-KW"/>
</dbReference>
<dbReference type="SUPFAM" id="SSF52540">
    <property type="entry name" value="P-loop containing nucleoside triphosphate hydrolases"/>
    <property type="match status" value="1"/>
</dbReference>
<dbReference type="OrthoDB" id="5562925at2"/>
<proteinExistence type="predicted"/>
<dbReference type="Pfam" id="PF09037">
    <property type="entry name" value="Sulphotransf"/>
    <property type="match status" value="1"/>
</dbReference>
<evidence type="ECO:0000313" key="3">
    <source>
        <dbReference type="Proteomes" id="UP000304912"/>
    </source>
</evidence>
<sequence>MELYEDQFADEHDYPNQTETKKTLIIASTVRSGSHMLGHALHETGAFGFPLEYANTKNLNQWKKKFGTSDTAEVMQQLMHRRTSPNGVFGIKLHYCHLETLGGFSRVQSMFPNPHFVLLTRQDVMSQAVSLAVAKQTGAWISKQEKQKQPEYRFEDIDNGLRRILFENSSWKYTLSASGAKYMDLNFNDVKSNTANTILRIADMMHIEVDSRRIPTAPVTKKQSDTINKAWTEQFMREFNVNDELLRFNRESIFRRLKKRFL</sequence>
<dbReference type="InterPro" id="IPR027417">
    <property type="entry name" value="P-loop_NTPase"/>
</dbReference>
<dbReference type="InterPro" id="IPR024628">
    <property type="entry name" value="Sulfotransferase_Stf0_dom"/>
</dbReference>
<dbReference type="Gene3D" id="3.40.50.300">
    <property type="entry name" value="P-loop containing nucleotide triphosphate hydrolases"/>
    <property type="match status" value="1"/>
</dbReference>
<dbReference type="RefSeq" id="WP_139757184.1">
    <property type="nucleotide sequence ID" value="NZ_CP039852.1"/>
</dbReference>
<organism evidence="2 3">
    <name type="scientific">Salinimonas iocasae</name>
    <dbReference type="NCBI Taxonomy" id="2572577"/>
    <lineage>
        <taxon>Bacteria</taxon>
        <taxon>Pseudomonadati</taxon>
        <taxon>Pseudomonadota</taxon>
        <taxon>Gammaproteobacteria</taxon>
        <taxon>Alteromonadales</taxon>
        <taxon>Alteromonadaceae</taxon>
        <taxon>Alteromonas/Salinimonas group</taxon>
        <taxon>Salinimonas</taxon>
    </lineage>
</organism>
<evidence type="ECO:0000313" key="2">
    <source>
        <dbReference type="EMBL" id="QCZ94445.1"/>
    </source>
</evidence>
<feature type="domain" description="Sulphotransferase Stf0" evidence="1">
    <location>
        <begin position="25"/>
        <end position="237"/>
    </location>
</feature>
<evidence type="ECO:0000259" key="1">
    <source>
        <dbReference type="Pfam" id="PF09037"/>
    </source>
</evidence>
<dbReference type="EMBL" id="CP039852">
    <property type="protein sequence ID" value="QCZ94445.1"/>
    <property type="molecule type" value="Genomic_DNA"/>
</dbReference>
<protein>
    <submittedName>
        <fullName evidence="2">Stf0 sulfotransferase</fullName>
    </submittedName>
</protein>
<name>A0A5B7YFT5_9ALTE</name>
<dbReference type="AlphaFoldDB" id="A0A5B7YFT5"/>
<reference evidence="2 3" key="1">
    <citation type="submission" date="2019-04" db="EMBL/GenBank/DDBJ databases">
        <title>Salinimonas iocasae sp. nov., a halophilic bacterium isolated from the outer tube casing of tubeworms in Okinawa Trough.</title>
        <authorList>
            <person name="Zhang H."/>
            <person name="Wang H."/>
            <person name="Li C."/>
        </authorList>
    </citation>
    <scope>NUCLEOTIDE SEQUENCE [LARGE SCALE GENOMIC DNA]</scope>
    <source>
        <strain evidence="2 3">KX18D6</strain>
    </source>
</reference>